<organism evidence="5 6">
    <name type="scientific">Oldenlandia corymbosa var. corymbosa</name>
    <dbReference type="NCBI Taxonomy" id="529605"/>
    <lineage>
        <taxon>Eukaryota</taxon>
        <taxon>Viridiplantae</taxon>
        <taxon>Streptophyta</taxon>
        <taxon>Embryophyta</taxon>
        <taxon>Tracheophyta</taxon>
        <taxon>Spermatophyta</taxon>
        <taxon>Magnoliopsida</taxon>
        <taxon>eudicotyledons</taxon>
        <taxon>Gunneridae</taxon>
        <taxon>Pentapetalae</taxon>
        <taxon>asterids</taxon>
        <taxon>lamiids</taxon>
        <taxon>Gentianales</taxon>
        <taxon>Rubiaceae</taxon>
        <taxon>Rubioideae</taxon>
        <taxon>Spermacoceae</taxon>
        <taxon>Hedyotis-Oldenlandia complex</taxon>
        <taxon>Oldenlandia</taxon>
    </lineage>
</organism>
<protein>
    <submittedName>
        <fullName evidence="5">OLC1v1002746C1</fullName>
    </submittedName>
</protein>
<evidence type="ECO:0000256" key="4">
    <source>
        <dbReference type="SAM" id="SignalP"/>
    </source>
</evidence>
<evidence type="ECO:0000256" key="1">
    <source>
        <dbReference type="ARBA" id="ARBA00009995"/>
    </source>
</evidence>
<dbReference type="AlphaFoldDB" id="A0AAV1D8D9"/>
<dbReference type="EMBL" id="OX459121">
    <property type="protein sequence ID" value="CAI9104125.1"/>
    <property type="molecule type" value="Genomic_DNA"/>
</dbReference>
<dbReference type="CDD" id="cd03784">
    <property type="entry name" value="GT1_Gtf-like"/>
    <property type="match status" value="1"/>
</dbReference>
<dbReference type="Proteomes" id="UP001161247">
    <property type="component" value="Chromosome 4"/>
</dbReference>
<dbReference type="PANTHER" id="PTHR48049">
    <property type="entry name" value="GLYCOSYLTRANSFERASE"/>
    <property type="match status" value="1"/>
</dbReference>
<keyword evidence="4" id="KW-0732">Signal</keyword>
<evidence type="ECO:0000256" key="2">
    <source>
        <dbReference type="ARBA" id="ARBA00022676"/>
    </source>
</evidence>
<name>A0AAV1D8D9_OLDCO</name>
<dbReference type="InterPro" id="IPR002213">
    <property type="entry name" value="UDP_glucos_trans"/>
</dbReference>
<dbReference type="GO" id="GO:0035251">
    <property type="term" value="F:UDP-glucosyltransferase activity"/>
    <property type="evidence" value="ECO:0007669"/>
    <property type="project" value="InterPro"/>
</dbReference>
<comment type="similarity">
    <text evidence="1">Belongs to the UDP-glycosyltransferase family.</text>
</comment>
<accession>A0AAV1D8D9</accession>
<sequence>MKGSMASEKGHLLMFPWLAFGHLLPFLEFSKKLAAKGVKVSFVSTPKNLRRLPSIPSDLSEKIKLLEVPLPSVDGLPENSESTIDIQPEQTQYLKKAYDGLAGPMEKLLQNEMPDLILVDFLAHWVPEIATKVGVPVAFFSAYTAATLAFLGPPGELISGTQRKGPEQFTRPPDWFTFPSLVAHSPHYAPTAFQNLHIPDKSGLSSGQRIAKVVQGCSFIALKSCKEFEAEYIHLLEELYQRPVIPVGVLPPVPTGNKDHTKSNTRWSKTFEWLDRQKPKSVLFVGFGSEYKMPTAQIQELAHAIELSGLPFIWILRTPEGAENLNLLLSDFPARTSKQGMVCPGWAPQMEILAHSAIGGCLFHSGWGSIIECLGFGHPLVLMPMVYDQTLNAKLLTEKGVGYEVPRNLDGSFNRKHVADAMRLVMVEPQGEEIRSKATQMQTIFGNQDLHDSYINEFIQHLRELQVLKTT</sequence>
<dbReference type="InterPro" id="IPR050481">
    <property type="entry name" value="UDP-glycosyltransf_plant"/>
</dbReference>
<gene>
    <name evidence="5" type="ORF">OLC1_LOCUS13118</name>
</gene>
<evidence type="ECO:0000313" key="6">
    <source>
        <dbReference type="Proteomes" id="UP001161247"/>
    </source>
</evidence>
<dbReference type="FunFam" id="3.40.50.2000:FF:000088">
    <property type="entry name" value="Glycosyltransferase"/>
    <property type="match status" value="1"/>
</dbReference>
<evidence type="ECO:0000256" key="3">
    <source>
        <dbReference type="ARBA" id="ARBA00022679"/>
    </source>
</evidence>
<keyword evidence="3" id="KW-0808">Transferase</keyword>
<dbReference type="Gene3D" id="3.40.50.2000">
    <property type="entry name" value="Glycogen Phosphorylase B"/>
    <property type="match status" value="2"/>
</dbReference>
<feature type="signal peptide" evidence="4">
    <location>
        <begin position="1"/>
        <end position="21"/>
    </location>
</feature>
<dbReference type="FunFam" id="3.40.50.2000:FF:000037">
    <property type="entry name" value="Glycosyltransferase"/>
    <property type="match status" value="1"/>
</dbReference>
<dbReference type="SUPFAM" id="SSF53756">
    <property type="entry name" value="UDP-Glycosyltransferase/glycogen phosphorylase"/>
    <property type="match status" value="1"/>
</dbReference>
<keyword evidence="2" id="KW-0328">Glycosyltransferase</keyword>
<dbReference type="PANTHER" id="PTHR48049:SF75">
    <property type="entry name" value="UDP-RHAMNOSE:RHAMNOSYLTRANSFERASE 1"/>
    <property type="match status" value="1"/>
</dbReference>
<feature type="chain" id="PRO_5043965082" evidence="4">
    <location>
        <begin position="22"/>
        <end position="471"/>
    </location>
</feature>
<reference evidence="5" key="1">
    <citation type="submission" date="2023-03" db="EMBL/GenBank/DDBJ databases">
        <authorList>
            <person name="Julca I."/>
        </authorList>
    </citation>
    <scope>NUCLEOTIDE SEQUENCE</scope>
</reference>
<dbReference type="Pfam" id="PF00201">
    <property type="entry name" value="UDPGT"/>
    <property type="match status" value="1"/>
</dbReference>
<evidence type="ECO:0000313" key="5">
    <source>
        <dbReference type="EMBL" id="CAI9104125.1"/>
    </source>
</evidence>
<proteinExistence type="inferred from homology"/>
<keyword evidence="6" id="KW-1185">Reference proteome</keyword>